<organism evidence="7 8">
    <name type="scientific">Rhizopus stolonifer</name>
    <name type="common">Rhizopus nigricans</name>
    <dbReference type="NCBI Taxonomy" id="4846"/>
    <lineage>
        <taxon>Eukaryota</taxon>
        <taxon>Fungi</taxon>
        <taxon>Fungi incertae sedis</taxon>
        <taxon>Mucoromycota</taxon>
        <taxon>Mucoromycotina</taxon>
        <taxon>Mucoromycetes</taxon>
        <taxon>Mucorales</taxon>
        <taxon>Mucorineae</taxon>
        <taxon>Rhizopodaceae</taxon>
        <taxon>Rhizopus</taxon>
    </lineage>
</organism>
<dbReference type="CDD" id="cd11387">
    <property type="entry name" value="bHLHzip_USF_MITF"/>
    <property type="match status" value="1"/>
</dbReference>
<evidence type="ECO:0000256" key="3">
    <source>
        <dbReference type="ARBA" id="ARBA00023125"/>
    </source>
</evidence>
<dbReference type="PANTHER" id="PTHR45776">
    <property type="entry name" value="MIP04163P"/>
    <property type="match status" value="1"/>
</dbReference>
<reference evidence="7 8" key="1">
    <citation type="journal article" date="2018" name="G3 (Bethesda)">
        <title>Phylogenetic and Phylogenomic Definition of Rhizopus Species.</title>
        <authorList>
            <person name="Gryganskyi A.P."/>
            <person name="Golan J."/>
            <person name="Dolatabadi S."/>
            <person name="Mondo S."/>
            <person name="Robb S."/>
            <person name="Idnurm A."/>
            <person name="Muszewska A."/>
            <person name="Steczkiewicz K."/>
            <person name="Masonjones S."/>
            <person name="Liao H.L."/>
            <person name="Gajdeczka M.T."/>
            <person name="Anike F."/>
            <person name="Vuek A."/>
            <person name="Anishchenko I.M."/>
            <person name="Voigt K."/>
            <person name="de Hoog G.S."/>
            <person name="Smith M.E."/>
            <person name="Heitman J."/>
            <person name="Vilgalys R."/>
            <person name="Stajich J.E."/>
        </authorList>
    </citation>
    <scope>NUCLEOTIDE SEQUENCE [LARGE SCALE GENOMIC DNA]</scope>
    <source>
        <strain evidence="7 8">LSU 92-RS-03</strain>
    </source>
</reference>
<dbReference type="EMBL" id="PJQM01005652">
    <property type="protein sequence ID" value="RCH81135.1"/>
    <property type="molecule type" value="Genomic_DNA"/>
</dbReference>
<dbReference type="SMART" id="SM00353">
    <property type="entry name" value="HLH"/>
    <property type="match status" value="1"/>
</dbReference>
<dbReference type="OrthoDB" id="690068at2759"/>
<dbReference type="GO" id="GO:0046983">
    <property type="term" value="F:protein dimerization activity"/>
    <property type="evidence" value="ECO:0007669"/>
    <property type="project" value="InterPro"/>
</dbReference>
<dbReference type="GO" id="GO:0005634">
    <property type="term" value="C:nucleus"/>
    <property type="evidence" value="ECO:0007669"/>
    <property type="project" value="UniProtKB-SubCell"/>
</dbReference>
<evidence type="ECO:0000256" key="5">
    <source>
        <dbReference type="ARBA" id="ARBA00023242"/>
    </source>
</evidence>
<evidence type="ECO:0000313" key="8">
    <source>
        <dbReference type="Proteomes" id="UP000253551"/>
    </source>
</evidence>
<evidence type="ECO:0000259" key="6">
    <source>
        <dbReference type="PROSITE" id="PS50888"/>
    </source>
</evidence>
<gene>
    <name evidence="7" type="ORF">CU098_005037</name>
</gene>
<protein>
    <recommendedName>
        <fullName evidence="6">BHLH domain-containing protein</fullName>
    </recommendedName>
</protein>
<name>A0A367ITW7_RHIST</name>
<dbReference type="PROSITE" id="PS50888">
    <property type="entry name" value="BHLH"/>
    <property type="match status" value="1"/>
</dbReference>
<dbReference type="Pfam" id="PF00010">
    <property type="entry name" value="HLH"/>
    <property type="match status" value="1"/>
</dbReference>
<keyword evidence="4" id="KW-0804">Transcription</keyword>
<dbReference type="Gene3D" id="4.10.280.10">
    <property type="entry name" value="Helix-loop-helix DNA-binding domain"/>
    <property type="match status" value="1"/>
</dbReference>
<dbReference type="GO" id="GO:0000981">
    <property type="term" value="F:DNA-binding transcription factor activity, RNA polymerase II-specific"/>
    <property type="evidence" value="ECO:0007669"/>
    <property type="project" value="TreeGrafter"/>
</dbReference>
<keyword evidence="5" id="KW-0539">Nucleus</keyword>
<dbReference type="InterPro" id="IPR011598">
    <property type="entry name" value="bHLH_dom"/>
</dbReference>
<sequence>MYSGQEFIDNQEHLYMNNSQRNSYSQSPYHTMHNRHSSGSNFGPMAIHSNSVQNFNTDPSATWFGTSLDSNTSSYGGRDLIITPSNSTGHNIDSYASVNDDDEFNQKNHQEIFEKRRRRRESHNAVERRRRDNINERILELSTLLPDHLLESVPASANVMTVTTGQSGANGKPINKGTILKLSVDHIKELKEQVSNCKSRIHELEHLVEVAKQGNNSQLLNAQYLGLPPRQEPVGSIQFQQQFGKLHITPANK</sequence>
<dbReference type="SUPFAM" id="SSF47459">
    <property type="entry name" value="HLH, helix-loop-helix DNA-binding domain"/>
    <property type="match status" value="1"/>
</dbReference>
<dbReference type="PANTHER" id="PTHR45776:SF2">
    <property type="entry name" value="MIP04163P"/>
    <property type="match status" value="1"/>
</dbReference>
<evidence type="ECO:0000256" key="2">
    <source>
        <dbReference type="ARBA" id="ARBA00023015"/>
    </source>
</evidence>
<dbReference type="GO" id="GO:0000978">
    <property type="term" value="F:RNA polymerase II cis-regulatory region sequence-specific DNA binding"/>
    <property type="evidence" value="ECO:0007669"/>
    <property type="project" value="TreeGrafter"/>
</dbReference>
<comment type="caution">
    <text evidence="7">The sequence shown here is derived from an EMBL/GenBank/DDBJ whole genome shotgun (WGS) entry which is preliminary data.</text>
</comment>
<dbReference type="Proteomes" id="UP000253551">
    <property type="component" value="Unassembled WGS sequence"/>
</dbReference>
<keyword evidence="8" id="KW-1185">Reference proteome</keyword>
<comment type="subcellular location">
    <subcellularLocation>
        <location evidence="1">Nucleus</location>
    </subcellularLocation>
</comment>
<keyword evidence="2" id="KW-0805">Transcription regulation</keyword>
<evidence type="ECO:0000256" key="4">
    <source>
        <dbReference type="ARBA" id="ARBA00023163"/>
    </source>
</evidence>
<dbReference type="STRING" id="4846.A0A367ITW7"/>
<keyword evidence="3" id="KW-0238">DNA-binding</keyword>
<evidence type="ECO:0000256" key="1">
    <source>
        <dbReference type="ARBA" id="ARBA00004123"/>
    </source>
</evidence>
<feature type="domain" description="BHLH" evidence="6">
    <location>
        <begin position="118"/>
        <end position="190"/>
    </location>
</feature>
<evidence type="ECO:0000313" key="7">
    <source>
        <dbReference type="EMBL" id="RCH81135.1"/>
    </source>
</evidence>
<accession>A0A367ITW7</accession>
<dbReference type="InterPro" id="IPR036638">
    <property type="entry name" value="HLH_DNA-bd_sf"/>
</dbReference>
<proteinExistence type="predicted"/>
<dbReference type="AlphaFoldDB" id="A0A367ITW7"/>